<dbReference type="InterPro" id="IPR051294">
    <property type="entry name" value="HORMA_MeioticProgression"/>
</dbReference>
<dbReference type="SUPFAM" id="SSF56019">
    <property type="entry name" value="The spindle assembly checkpoint protein mad2"/>
    <property type="match status" value="1"/>
</dbReference>
<dbReference type="PROSITE" id="PS50815">
    <property type="entry name" value="HORMA"/>
    <property type="match status" value="1"/>
</dbReference>
<feature type="compositionally biased region" description="Polar residues" evidence="6">
    <location>
        <begin position="314"/>
        <end position="329"/>
    </location>
</feature>
<feature type="region of interest" description="Disordered" evidence="6">
    <location>
        <begin position="605"/>
        <end position="689"/>
    </location>
</feature>
<dbReference type="PANTHER" id="PTHR48225">
    <property type="entry name" value="HORMA DOMAIN-CONTAINING PROTEIN 1"/>
    <property type="match status" value="1"/>
</dbReference>
<proteinExistence type="predicted"/>
<dbReference type="InterPro" id="IPR036570">
    <property type="entry name" value="HORMA_dom_sf"/>
</dbReference>
<feature type="domain" description="HORMA" evidence="7">
    <location>
        <begin position="37"/>
        <end position="269"/>
    </location>
</feature>
<dbReference type="EMBL" id="ML987204">
    <property type="protein sequence ID" value="KAF2243679.1"/>
    <property type="molecule type" value="Genomic_DNA"/>
</dbReference>
<dbReference type="AlphaFoldDB" id="A0A6A6I0K7"/>
<dbReference type="Gene3D" id="3.30.900.10">
    <property type="entry name" value="HORMA domain"/>
    <property type="match status" value="1"/>
</dbReference>
<dbReference type="GO" id="GO:0051321">
    <property type="term" value="P:meiotic cell cycle"/>
    <property type="evidence" value="ECO:0007669"/>
    <property type="project" value="UniProtKB-KW"/>
</dbReference>
<dbReference type="RefSeq" id="XP_033678683.1">
    <property type="nucleotide sequence ID" value="XM_033819340.1"/>
</dbReference>
<evidence type="ECO:0000313" key="9">
    <source>
        <dbReference type="Proteomes" id="UP000800094"/>
    </source>
</evidence>
<evidence type="ECO:0000256" key="3">
    <source>
        <dbReference type="ARBA" id="ARBA00022454"/>
    </source>
</evidence>
<keyword evidence="5" id="KW-0469">Meiosis</keyword>
<evidence type="ECO:0000256" key="4">
    <source>
        <dbReference type="ARBA" id="ARBA00023242"/>
    </source>
</evidence>
<comment type="subcellular location">
    <subcellularLocation>
        <location evidence="2">Chromosome</location>
    </subcellularLocation>
    <subcellularLocation>
        <location evidence="1">Nucleus</location>
    </subcellularLocation>
</comment>
<dbReference type="PANTHER" id="PTHR48225:SF7">
    <property type="entry name" value="MEIOSIS-SPECIFIC PROTEIN HOP1"/>
    <property type="match status" value="1"/>
</dbReference>
<dbReference type="GO" id="GO:0005634">
    <property type="term" value="C:nucleus"/>
    <property type="evidence" value="ECO:0007669"/>
    <property type="project" value="UniProtKB-SubCell"/>
</dbReference>
<evidence type="ECO:0000259" key="7">
    <source>
        <dbReference type="PROSITE" id="PS50815"/>
    </source>
</evidence>
<evidence type="ECO:0000256" key="1">
    <source>
        <dbReference type="ARBA" id="ARBA00004123"/>
    </source>
</evidence>
<keyword evidence="9" id="KW-1185">Reference proteome</keyword>
<organism evidence="8 9">
    <name type="scientific">Trematosphaeria pertusa</name>
    <dbReference type="NCBI Taxonomy" id="390896"/>
    <lineage>
        <taxon>Eukaryota</taxon>
        <taxon>Fungi</taxon>
        <taxon>Dikarya</taxon>
        <taxon>Ascomycota</taxon>
        <taxon>Pezizomycotina</taxon>
        <taxon>Dothideomycetes</taxon>
        <taxon>Pleosporomycetidae</taxon>
        <taxon>Pleosporales</taxon>
        <taxon>Massarineae</taxon>
        <taxon>Trematosphaeriaceae</taxon>
        <taxon>Trematosphaeria</taxon>
    </lineage>
</organism>
<gene>
    <name evidence="8" type="ORF">BU26DRAFT_106803</name>
</gene>
<feature type="region of interest" description="Disordered" evidence="6">
    <location>
        <begin position="314"/>
        <end position="359"/>
    </location>
</feature>
<dbReference type="SUPFAM" id="SSF57903">
    <property type="entry name" value="FYVE/PHD zinc finger"/>
    <property type="match status" value="1"/>
</dbReference>
<dbReference type="Gene3D" id="3.30.40.10">
    <property type="entry name" value="Zinc/RING finger domain, C3HC4 (zinc finger)"/>
    <property type="match status" value="1"/>
</dbReference>
<evidence type="ECO:0000256" key="5">
    <source>
        <dbReference type="ARBA" id="ARBA00023254"/>
    </source>
</evidence>
<name>A0A6A6I0K7_9PLEO</name>
<evidence type="ECO:0000256" key="6">
    <source>
        <dbReference type="SAM" id="MobiDB-lite"/>
    </source>
</evidence>
<dbReference type="InterPro" id="IPR003511">
    <property type="entry name" value="HORMA_dom"/>
</dbReference>
<keyword evidence="4" id="KW-0539">Nucleus</keyword>
<dbReference type="Pfam" id="PF02301">
    <property type="entry name" value="HORMA"/>
    <property type="match status" value="1"/>
</dbReference>
<dbReference type="InterPro" id="IPR011011">
    <property type="entry name" value="Znf_FYVE_PHD"/>
</dbReference>
<sequence length="689" mass="76494">MPPQRRATRTSASGAAAQAQIQEIRPQAVQEQTVTAQQSQEISQIFLYAAVSSILCYRNLLPQERFDEVVYGVVNQHWSYGAFIRQEQERFKDMPDDIPIYRMQIMKRGASTRADQLIEYLETGVFEGVKKGYVDEMRLAITDGPDDTKIQELYSFQFQYTHPGTDAAPLVNVNMSGPNGTSITLRDARKDLRNVVMRIVGVAGVAPKLPAQPHVRLHLLYNTRCPHSYQTKGFVPTTVPLNSPTSEWEQPATHCGTVHTGFQSVSLQVSFKGETPSIHQEDEAVIPNPTMYGKTLGRHDDVDATTDSQLPVSSKVFQSQAGQETNSTPPKKRADKEVLPSTEDVDLDLPHGGVRNGTGKIRRDDVLAQRALVNMQQPFQVPNAQETQQLADLRDMAKKIEFTQDTLALLDGERNLRLGPGWRESRIQRRSESAAMIGPVDQVKCQCGHDDHGDDMICCSFCETWQHIHCYGYRGLDDARAPVEHACYACLLQDKDDSLLMELEALAMKRHAIHLLEERDFESESQFASALGCKKSDSSRLLKELGNQGITVPINRSKKSNGAKKVGLCKSQNAIRTTMDKYFDPAFGIRQFLVLSSFHSNAPLANNVLNPAGRGGRKAADSSSRRATQMQPALVDPSQEGAESSVVSPGPSRKRPSHASLLETPSSKRPHLSTADLSFNELYTPLRGR</sequence>
<dbReference type="GO" id="GO:0005694">
    <property type="term" value="C:chromosome"/>
    <property type="evidence" value="ECO:0007669"/>
    <property type="project" value="UniProtKB-SubCell"/>
</dbReference>
<evidence type="ECO:0000313" key="8">
    <source>
        <dbReference type="EMBL" id="KAF2243679.1"/>
    </source>
</evidence>
<evidence type="ECO:0000256" key="2">
    <source>
        <dbReference type="ARBA" id="ARBA00004286"/>
    </source>
</evidence>
<protein>
    <recommendedName>
        <fullName evidence="7">HORMA domain-containing protein</fullName>
    </recommendedName>
</protein>
<keyword evidence="3" id="KW-0158">Chromosome</keyword>
<dbReference type="OrthoDB" id="1928087at2759"/>
<dbReference type="GeneID" id="54572670"/>
<accession>A0A6A6I0K7</accession>
<reference evidence="8" key="1">
    <citation type="journal article" date="2020" name="Stud. Mycol.">
        <title>101 Dothideomycetes genomes: a test case for predicting lifestyles and emergence of pathogens.</title>
        <authorList>
            <person name="Haridas S."/>
            <person name="Albert R."/>
            <person name="Binder M."/>
            <person name="Bloem J."/>
            <person name="Labutti K."/>
            <person name="Salamov A."/>
            <person name="Andreopoulos B."/>
            <person name="Baker S."/>
            <person name="Barry K."/>
            <person name="Bills G."/>
            <person name="Bluhm B."/>
            <person name="Cannon C."/>
            <person name="Castanera R."/>
            <person name="Culley D."/>
            <person name="Daum C."/>
            <person name="Ezra D."/>
            <person name="Gonzalez J."/>
            <person name="Henrissat B."/>
            <person name="Kuo A."/>
            <person name="Liang C."/>
            <person name="Lipzen A."/>
            <person name="Lutzoni F."/>
            <person name="Magnuson J."/>
            <person name="Mondo S."/>
            <person name="Nolan M."/>
            <person name="Ohm R."/>
            <person name="Pangilinan J."/>
            <person name="Park H.-J."/>
            <person name="Ramirez L."/>
            <person name="Alfaro M."/>
            <person name="Sun H."/>
            <person name="Tritt A."/>
            <person name="Yoshinaga Y."/>
            <person name="Zwiers L.-H."/>
            <person name="Turgeon B."/>
            <person name="Goodwin S."/>
            <person name="Spatafora J."/>
            <person name="Crous P."/>
            <person name="Grigoriev I."/>
        </authorList>
    </citation>
    <scope>NUCLEOTIDE SEQUENCE</scope>
    <source>
        <strain evidence="8">CBS 122368</strain>
    </source>
</reference>
<dbReference type="Proteomes" id="UP000800094">
    <property type="component" value="Unassembled WGS sequence"/>
</dbReference>
<dbReference type="InterPro" id="IPR013083">
    <property type="entry name" value="Znf_RING/FYVE/PHD"/>
</dbReference>